<protein>
    <recommendedName>
        <fullName evidence="5">Polypeptide N-acetylgalactosaminyltransferase</fullName>
        <ecNumber evidence="5">2.4.1.-</ecNumber>
    </recommendedName>
    <alternativeName>
        <fullName evidence="5">Protein-UDP acetylgalactosaminyltransferase</fullName>
    </alternativeName>
</protein>
<keyword evidence="5" id="KW-0328">Glycosyltransferase</keyword>
<accession>A0A9Q0MSW2</accession>
<dbReference type="Gene3D" id="2.80.10.50">
    <property type="match status" value="1"/>
</dbReference>
<comment type="subcellular location">
    <subcellularLocation>
        <location evidence="1 5">Golgi apparatus membrane</location>
        <topology evidence="1 5">Single-pass type II membrane protein</topology>
    </subcellularLocation>
</comment>
<evidence type="ECO:0000256" key="2">
    <source>
        <dbReference type="ARBA" id="ARBA00022734"/>
    </source>
</evidence>
<keyword evidence="3 5" id="KW-0333">Golgi apparatus</keyword>
<dbReference type="GO" id="GO:0000139">
    <property type="term" value="C:Golgi membrane"/>
    <property type="evidence" value="ECO:0007669"/>
    <property type="project" value="UniProtKB-SubCell"/>
</dbReference>
<dbReference type="InterPro" id="IPR000772">
    <property type="entry name" value="Ricin_B_lectin"/>
</dbReference>
<dbReference type="GO" id="GO:0030246">
    <property type="term" value="F:carbohydrate binding"/>
    <property type="evidence" value="ECO:0007669"/>
    <property type="project" value="UniProtKB-KW"/>
</dbReference>
<dbReference type="SUPFAM" id="SSF50370">
    <property type="entry name" value="Ricin B-like lectins"/>
    <property type="match status" value="1"/>
</dbReference>
<keyword evidence="2 5" id="KW-0430">Lectin</keyword>
<dbReference type="OrthoDB" id="7790150at2759"/>
<feature type="domain" description="Ricin B lectin" evidence="6">
    <location>
        <begin position="229"/>
        <end position="337"/>
    </location>
</feature>
<evidence type="ECO:0000313" key="7">
    <source>
        <dbReference type="EMBL" id="KAJ6636524.1"/>
    </source>
</evidence>
<dbReference type="Pfam" id="PF00535">
    <property type="entry name" value="Glycos_transf_2"/>
    <property type="match status" value="1"/>
</dbReference>
<keyword evidence="8" id="KW-1185">Reference proteome</keyword>
<dbReference type="PANTHER" id="PTHR11675">
    <property type="entry name" value="N-ACETYLGALACTOSAMINYLTRANSFERASE"/>
    <property type="match status" value="1"/>
</dbReference>
<dbReference type="PROSITE" id="PS50231">
    <property type="entry name" value="RICIN_B_LECTIN"/>
    <property type="match status" value="1"/>
</dbReference>
<feature type="non-terminal residue" evidence="7">
    <location>
        <position position="338"/>
    </location>
</feature>
<dbReference type="GO" id="GO:0006493">
    <property type="term" value="P:protein O-linked glycosylation"/>
    <property type="evidence" value="ECO:0007669"/>
    <property type="project" value="TreeGrafter"/>
</dbReference>
<dbReference type="PANTHER" id="PTHR11675:SF101">
    <property type="entry name" value="POLYPEPTIDE N-ACETYLGALACTOSAMINYLTRANSFERASE 5"/>
    <property type="match status" value="1"/>
</dbReference>
<evidence type="ECO:0000313" key="8">
    <source>
        <dbReference type="Proteomes" id="UP001151699"/>
    </source>
</evidence>
<dbReference type="AlphaFoldDB" id="A0A9Q0MSW2"/>
<comment type="pathway">
    <text evidence="5">Protein modification; protein glycosylation.</text>
</comment>
<dbReference type="SMART" id="SM00458">
    <property type="entry name" value="RICIN"/>
    <property type="match status" value="1"/>
</dbReference>
<evidence type="ECO:0000259" key="6">
    <source>
        <dbReference type="SMART" id="SM00458"/>
    </source>
</evidence>
<dbReference type="GO" id="GO:0004653">
    <property type="term" value="F:polypeptide N-acetylgalactosaminyltransferase activity"/>
    <property type="evidence" value="ECO:0007669"/>
    <property type="project" value="TreeGrafter"/>
</dbReference>
<comment type="caution">
    <text evidence="7">The sequence shown here is derived from an EMBL/GenBank/DDBJ whole genome shotgun (WGS) entry which is preliminary data.</text>
</comment>
<evidence type="ECO:0000256" key="4">
    <source>
        <dbReference type="ARBA" id="ARBA00023157"/>
    </source>
</evidence>
<dbReference type="EC" id="2.4.1.-" evidence="5"/>
<gene>
    <name evidence="7" type="primary">Galnt1</name>
    <name evidence="7" type="ORF">Bhyg_15115</name>
</gene>
<evidence type="ECO:0000256" key="3">
    <source>
        <dbReference type="ARBA" id="ARBA00023034"/>
    </source>
</evidence>
<evidence type="ECO:0000256" key="1">
    <source>
        <dbReference type="ARBA" id="ARBA00004323"/>
    </source>
</evidence>
<comment type="cofactor">
    <cofactor evidence="5">
        <name>Mn(2+)</name>
        <dbReference type="ChEBI" id="CHEBI:29035"/>
    </cofactor>
</comment>
<dbReference type="Gene3D" id="3.90.550.10">
    <property type="entry name" value="Spore Coat Polysaccharide Biosynthesis Protein SpsA, Chain A"/>
    <property type="match status" value="1"/>
</dbReference>
<dbReference type="EMBL" id="WJQU01000004">
    <property type="protein sequence ID" value="KAJ6636524.1"/>
    <property type="molecule type" value="Genomic_DNA"/>
</dbReference>
<keyword evidence="5" id="KW-0464">Manganese</keyword>
<name>A0A9Q0MSW2_9DIPT</name>
<evidence type="ECO:0000256" key="5">
    <source>
        <dbReference type="RuleBase" id="RU361242"/>
    </source>
</evidence>
<proteinExistence type="inferred from homology"/>
<dbReference type="InterPro" id="IPR035992">
    <property type="entry name" value="Ricin_B-like_lectins"/>
</dbReference>
<comment type="similarity">
    <text evidence="5">Belongs to the glycosyltransferase 2 family. GalNAc-T subfamily.</text>
</comment>
<feature type="non-terminal residue" evidence="7">
    <location>
        <position position="1"/>
    </location>
</feature>
<reference evidence="7" key="1">
    <citation type="submission" date="2022-07" db="EMBL/GenBank/DDBJ databases">
        <authorList>
            <person name="Trinca V."/>
            <person name="Uliana J.V.C."/>
            <person name="Torres T.T."/>
            <person name="Ward R.J."/>
            <person name="Monesi N."/>
        </authorList>
    </citation>
    <scope>NUCLEOTIDE SEQUENCE</scope>
    <source>
        <strain evidence="7">HSMRA1968</strain>
        <tissue evidence="7">Whole embryos</tissue>
    </source>
</reference>
<keyword evidence="5" id="KW-0808">Transferase</keyword>
<keyword evidence="4 5" id="KW-1015">Disulfide bond</keyword>
<organism evidence="7 8">
    <name type="scientific">Pseudolycoriella hygida</name>
    <dbReference type="NCBI Taxonomy" id="35572"/>
    <lineage>
        <taxon>Eukaryota</taxon>
        <taxon>Metazoa</taxon>
        <taxon>Ecdysozoa</taxon>
        <taxon>Arthropoda</taxon>
        <taxon>Hexapoda</taxon>
        <taxon>Insecta</taxon>
        <taxon>Pterygota</taxon>
        <taxon>Neoptera</taxon>
        <taxon>Endopterygota</taxon>
        <taxon>Diptera</taxon>
        <taxon>Nematocera</taxon>
        <taxon>Sciaroidea</taxon>
        <taxon>Sciaridae</taxon>
        <taxon>Pseudolycoriella</taxon>
    </lineage>
</organism>
<dbReference type="InterPro" id="IPR029044">
    <property type="entry name" value="Nucleotide-diphossugar_trans"/>
</dbReference>
<dbReference type="SUPFAM" id="SSF53448">
    <property type="entry name" value="Nucleotide-diphospho-sugar transferases"/>
    <property type="match status" value="1"/>
</dbReference>
<dbReference type="InterPro" id="IPR001173">
    <property type="entry name" value="Glyco_trans_2-like"/>
</dbReference>
<dbReference type="Proteomes" id="UP001151699">
    <property type="component" value="Chromosome C"/>
</dbReference>
<sequence length="338" mass="38254">LHKEWQFVLTKTYNDSDTVEWKVPKTVRITNPHGIGEGGAGFVPTNDTVQLIESLKKEHNFNLLASEMISLHRSLPDIRYDECKALTYPEKLPTTSVIIIFHNEAWTTLLRTVWSVIDRSPVELIKEITLVDDKSTWDFLKRPLADYIDTLPVPVKLIRNANREGLIRSRLIGAQHATGQVLIFLDAHIECCEGWLQPLLARIATDRSVVAVPLIDVISSDDMQYKYNKKTIKSASNRTCLDIFTGGAGHKVKVLNCHHQGGNQLFGYTKNNKIVTSQEHCIGVGNTSIISVDCMDGEPQLQWKYNYETHWLVHVGSGLCMKTFRKKAQLGECDRNDD</sequence>